<comment type="caution">
    <text evidence="7">The sequence shown here is derived from an EMBL/GenBank/DDBJ whole genome shotgun (WGS) entry which is preliminary data.</text>
</comment>
<evidence type="ECO:0000256" key="5">
    <source>
        <dbReference type="ARBA" id="ARBA00023136"/>
    </source>
</evidence>
<evidence type="ECO:0000256" key="6">
    <source>
        <dbReference type="SAM" id="Phobius"/>
    </source>
</evidence>
<comment type="subcellular location">
    <subcellularLocation>
        <location evidence="1">Cell membrane</location>
        <topology evidence="1">Multi-pass membrane protein</topology>
    </subcellularLocation>
</comment>
<organism evidence="7 8">
    <name type="scientific">Neolewinella maritima</name>
    <dbReference type="NCBI Taxonomy" id="1383882"/>
    <lineage>
        <taxon>Bacteria</taxon>
        <taxon>Pseudomonadati</taxon>
        <taxon>Bacteroidota</taxon>
        <taxon>Saprospiria</taxon>
        <taxon>Saprospirales</taxon>
        <taxon>Lewinellaceae</taxon>
        <taxon>Neolewinella</taxon>
    </lineage>
</organism>
<keyword evidence="5 6" id="KW-0472">Membrane</keyword>
<gene>
    <name evidence="7" type="ORF">LEM8419_00723</name>
</gene>
<feature type="transmembrane region" description="Helical" evidence="6">
    <location>
        <begin position="183"/>
        <end position="201"/>
    </location>
</feature>
<dbReference type="InterPro" id="IPR001123">
    <property type="entry name" value="LeuE-type"/>
</dbReference>
<evidence type="ECO:0000256" key="4">
    <source>
        <dbReference type="ARBA" id="ARBA00022989"/>
    </source>
</evidence>
<evidence type="ECO:0000256" key="2">
    <source>
        <dbReference type="ARBA" id="ARBA00022475"/>
    </source>
</evidence>
<keyword evidence="2" id="KW-1003">Cell membrane</keyword>
<proteinExistence type="predicted"/>
<name>A0ABN8EZQ1_9BACT</name>
<feature type="transmembrane region" description="Helical" evidence="6">
    <location>
        <begin position="65"/>
        <end position="86"/>
    </location>
</feature>
<feature type="transmembrane region" description="Helical" evidence="6">
    <location>
        <begin position="37"/>
        <end position="59"/>
    </location>
</feature>
<accession>A0ABN8EZQ1</accession>
<evidence type="ECO:0000313" key="8">
    <source>
        <dbReference type="Proteomes" id="UP000837803"/>
    </source>
</evidence>
<sequence length="202" mass="21966">MLFGLAAATAATCFPGMLNMNSVSVTLRAGRRAGYRFGMGMATAFTSQAALAVFFASYFTAHPSILTFMRQWAVLVFLILAAFFLVKGFRAKLQAEDPDTRPYHGSAFLRGVALALMNFLTVPYFFAVCGWLLADGYLAADLGSRLGFTVGVGAGALTIFGAYARSARWMQRRAHFLTRNINFLLGGILAILAVVQGIRIYF</sequence>
<feature type="transmembrane region" description="Helical" evidence="6">
    <location>
        <begin position="107"/>
        <end position="134"/>
    </location>
</feature>
<keyword evidence="8" id="KW-1185">Reference proteome</keyword>
<keyword evidence="3 6" id="KW-0812">Transmembrane</keyword>
<feature type="transmembrane region" description="Helical" evidence="6">
    <location>
        <begin position="146"/>
        <end position="163"/>
    </location>
</feature>
<reference evidence="7" key="1">
    <citation type="submission" date="2021-12" db="EMBL/GenBank/DDBJ databases">
        <authorList>
            <person name="Rodrigo-Torres L."/>
            <person name="Arahal R. D."/>
            <person name="Lucena T."/>
        </authorList>
    </citation>
    <scope>NUCLEOTIDE SEQUENCE</scope>
    <source>
        <strain evidence="7">CECT 8419</strain>
    </source>
</reference>
<evidence type="ECO:0000313" key="7">
    <source>
        <dbReference type="EMBL" id="CAH0999424.1"/>
    </source>
</evidence>
<dbReference type="Proteomes" id="UP000837803">
    <property type="component" value="Unassembled WGS sequence"/>
</dbReference>
<evidence type="ECO:0000256" key="1">
    <source>
        <dbReference type="ARBA" id="ARBA00004651"/>
    </source>
</evidence>
<protein>
    <recommendedName>
        <fullName evidence="9">Lysine transporter LysE</fullName>
    </recommendedName>
</protein>
<dbReference type="EMBL" id="CAKLPZ010000001">
    <property type="protein sequence ID" value="CAH0999424.1"/>
    <property type="molecule type" value="Genomic_DNA"/>
</dbReference>
<evidence type="ECO:0008006" key="9">
    <source>
        <dbReference type="Google" id="ProtNLM"/>
    </source>
</evidence>
<keyword evidence="4 6" id="KW-1133">Transmembrane helix</keyword>
<dbReference type="Pfam" id="PF01810">
    <property type="entry name" value="LysE"/>
    <property type="match status" value="1"/>
</dbReference>
<evidence type="ECO:0000256" key="3">
    <source>
        <dbReference type="ARBA" id="ARBA00022692"/>
    </source>
</evidence>